<dbReference type="PANTHER" id="PTHR46768">
    <property type="entry name" value="TWO PORE CALCIUM CHANNEL PROTEIN 2"/>
    <property type="match status" value="1"/>
</dbReference>
<organism evidence="3 4">
    <name type="scientific">Characodon lateralis</name>
    <dbReference type="NCBI Taxonomy" id="208331"/>
    <lineage>
        <taxon>Eukaryota</taxon>
        <taxon>Metazoa</taxon>
        <taxon>Chordata</taxon>
        <taxon>Craniata</taxon>
        <taxon>Vertebrata</taxon>
        <taxon>Euteleostomi</taxon>
        <taxon>Actinopterygii</taxon>
        <taxon>Neopterygii</taxon>
        <taxon>Teleostei</taxon>
        <taxon>Neoteleostei</taxon>
        <taxon>Acanthomorphata</taxon>
        <taxon>Ovalentaria</taxon>
        <taxon>Atherinomorphae</taxon>
        <taxon>Cyprinodontiformes</taxon>
        <taxon>Goodeidae</taxon>
        <taxon>Characodon</taxon>
    </lineage>
</organism>
<keyword evidence="1" id="KW-0812">Transmembrane</keyword>
<feature type="chain" id="PRO_5045962420" evidence="2">
    <location>
        <begin position="28"/>
        <end position="117"/>
    </location>
</feature>
<evidence type="ECO:0000313" key="3">
    <source>
        <dbReference type="EMBL" id="MED6285459.1"/>
    </source>
</evidence>
<keyword evidence="1" id="KW-0472">Membrane</keyword>
<proteinExistence type="predicted"/>
<feature type="transmembrane region" description="Helical" evidence="1">
    <location>
        <begin position="78"/>
        <end position="101"/>
    </location>
</feature>
<evidence type="ECO:0000256" key="1">
    <source>
        <dbReference type="SAM" id="Phobius"/>
    </source>
</evidence>
<keyword evidence="4" id="KW-1185">Reference proteome</keyword>
<reference evidence="3 4" key="1">
    <citation type="submission" date="2021-06" db="EMBL/GenBank/DDBJ databases">
        <authorList>
            <person name="Palmer J.M."/>
        </authorList>
    </citation>
    <scope>NUCLEOTIDE SEQUENCE [LARGE SCALE GENOMIC DNA]</scope>
    <source>
        <strain evidence="3 4">CL_MEX2019</strain>
        <tissue evidence="3">Muscle</tissue>
    </source>
</reference>
<dbReference type="EMBL" id="JAHUTJ010053384">
    <property type="protein sequence ID" value="MED6285459.1"/>
    <property type="molecule type" value="Genomic_DNA"/>
</dbReference>
<keyword evidence="2" id="KW-0732">Signal</keyword>
<accession>A0ABU7EHW7</accession>
<dbReference type="PANTHER" id="PTHR46768:SF1">
    <property type="entry name" value="TWO PORE CHANNEL PROTEIN 2"/>
    <property type="match status" value="1"/>
</dbReference>
<protein>
    <submittedName>
        <fullName evidence="3">Uncharacterized protein</fullName>
    </submittedName>
</protein>
<feature type="signal peptide" evidence="2">
    <location>
        <begin position="1"/>
        <end position="27"/>
    </location>
</feature>
<dbReference type="Proteomes" id="UP001352852">
    <property type="component" value="Unassembled WGS sequence"/>
</dbReference>
<evidence type="ECO:0000313" key="4">
    <source>
        <dbReference type="Proteomes" id="UP001352852"/>
    </source>
</evidence>
<gene>
    <name evidence="3" type="ORF">CHARACLAT_029545</name>
</gene>
<comment type="caution">
    <text evidence="3">The sequence shown here is derived from an EMBL/GenBank/DDBJ whole genome shotgun (WGS) entry which is preliminary data.</text>
</comment>
<dbReference type="InterPro" id="IPR028798">
    <property type="entry name" value="TPC2"/>
</dbReference>
<keyword evidence="1" id="KW-1133">Transmembrane helix</keyword>
<evidence type="ECO:0000256" key="2">
    <source>
        <dbReference type="SAM" id="SignalP"/>
    </source>
</evidence>
<name>A0ABU7EHW7_9TELE</name>
<sequence>MLPYEVLCLFFLICLLTISSTHQTCQAVQEFAERDYMDHQQFRRIFDELDKDCIKEHPPLPQYTSATLQKLQVVFSHYYITVLGNLVALGNVMCICTILVLNSEKSTAERDNYVLEV</sequence>